<dbReference type="FunFam" id="2.40.30.20:FF:000004">
    <property type="entry name" value="Riboflavin synthase, alpha subunit"/>
    <property type="match status" value="1"/>
</dbReference>
<dbReference type="InterPro" id="IPR026017">
    <property type="entry name" value="Lumazine-bd_dom"/>
</dbReference>
<keyword evidence="14" id="KW-1185">Reference proteome</keyword>
<evidence type="ECO:0000256" key="10">
    <source>
        <dbReference type="NCBIfam" id="TIGR00187"/>
    </source>
</evidence>
<keyword evidence="8 13" id="KW-0808">Transferase</keyword>
<dbReference type="PROSITE" id="PS51177">
    <property type="entry name" value="LUMAZINE_BIND"/>
    <property type="match status" value="2"/>
</dbReference>
<dbReference type="PANTHER" id="PTHR21098:SF12">
    <property type="entry name" value="RIBOFLAVIN SYNTHASE"/>
    <property type="match status" value="1"/>
</dbReference>
<evidence type="ECO:0000256" key="5">
    <source>
        <dbReference type="ARBA" id="ARBA00012827"/>
    </source>
</evidence>
<dbReference type="Gene3D" id="2.40.30.20">
    <property type="match status" value="2"/>
</dbReference>
<dbReference type="CDD" id="cd00402">
    <property type="entry name" value="Riboflavin_synthase_like"/>
    <property type="match status" value="1"/>
</dbReference>
<dbReference type="EMBL" id="FMWO01000041">
    <property type="protein sequence ID" value="SCZ85077.1"/>
    <property type="molecule type" value="Genomic_DNA"/>
</dbReference>
<evidence type="ECO:0000256" key="1">
    <source>
        <dbReference type="ARBA" id="ARBA00000968"/>
    </source>
</evidence>
<accession>A0A1G5SDK9</accession>
<dbReference type="GO" id="GO:0009231">
    <property type="term" value="P:riboflavin biosynthetic process"/>
    <property type="evidence" value="ECO:0007669"/>
    <property type="project" value="UniProtKB-KW"/>
</dbReference>
<comment type="catalytic activity">
    <reaction evidence="1">
        <text>2 6,7-dimethyl-8-(1-D-ribityl)lumazine + H(+) = 5-amino-6-(D-ribitylamino)uracil + riboflavin</text>
        <dbReference type="Rhea" id="RHEA:20772"/>
        <dbReference type="ChEBI" id="CHEBI:15378"/>
        <dbReference type="ChEBI" id="CHEBI:15934"/>
        <dbReference type="ChEBI" id="CHEBI:57986"/>
        <dbReference type="ChEBI" id="CHEBI:58201"/>
        <dbReference type="EC" id="2.5.1.9"/>
    </reaction>
</comment>
<evidence type="ECO:0000256" key="2">
    <source>
        <dbReference type="ARBA" id="ARBA00002803"/>
    </source>
</evidence>
<feature type="domain" description="Lumazine-binding" evidence="12">
    <location>
        <begin position="1"/>
        <end position="96"/>
    </location>
</feature>
<comment type="function">
    <text evidence="2">Catalyzes the dismutation of two molecules of 6,7-dimethyl-8-ribityllumazine, resulting in the formation of riboflavin and 5-amino-6-(D-ribitylamino)uracil.</text>
</comment>
<dbReference type="SUPFAM" id="SSF63380">
    <property type="entry name" value="Riboflavin synthase domain-like"/>
    <property type="match status" value="2"/>
</dbReference>
<dbReference type="Proteomes" id="UP000198729">
    <property type="component" value="Unassembled WGS sequence"/>
</dbReference>
<organism evidence="13 14">
    <name type="scientific">Nitrosomonas mobilis</name>
    <dbReference type="NCBI Taxonomy" id="51642"/>
    <lineage>
        <taxon>Bacteria</taxon>
        <taxon>Pseudomonadati</taxon>
        <taxon>Pseudomonadota</taxon>
        <taxon>Betaproteobacteria</taxon>
        <taxon>Nitrosomonadales</taxon>
        <taxon>Nitrosomonadaceae</taxon>
        <taxon>Nitrosomonas</taxon>
    </lineage>
</organism>
<feature type="repeat" description="Lumazine-binding" evidence="11">
    <location>
        <begin position="1"/>
        <end position="96"/>
    </location>
</feature>
<dbReference type="PIRSF" id="PIRSF000498">
    <property type="entry name" value="Riboflavin_syn_A"/>
    <property type="match status" value="1"/>
</dbReference>
<evidence type="ECO:0000313" key="14">
    <source>
        <dbReference type="Proteomes" id="UP000198729"/>
    </source>
</evidence>
<gene>
    <name evidence="13" type="primary">ribE</name>
    <name evidence="13" type="ORF">NSMM_340013</name>
</gene>
<comment type="pathway">
    <text evidence="3">Cofactor biosynthesis; riboflavin biosynthesis; riboflavin from 2-hydroxy-3-oxobutyl phosphate and 5-amino-6-(D-ribitylamino)uracil: step 2/2.</text>
</comment>
<evidence type="ECO:0000256" key="4">
    <source>
        <dbReference type="ARBA" id="ARBA00011233"/>
    </source>
</evidence>
<dbReference type="InterPro" id="IPR023366">
    <property type="entry name" value="ATP_synth_asu-like_sf"/>
</dbReference>
<evidence type="ECO:0000259" key="12">
    <source>
        <dbReference type="PROSITE" id="PS51177"/>
    </source>
</evidence>
<dbReference type="InterPro" id="IPR001783">
    <property type="entry name" value="Lumazine-bd"/>
</dbReference>
<dbReference type="Pfam" id="PF00677">
    <property type="entry name" value="Lum_binding"/>
    <property type="match status" value="2"/>
</dbReference>
<feature type="repeat" description="Lumazine-binding" evidence="11">
    <location>
        <begin position="97"/>
        <end position="193"/>
    </location>
</feature>
<keyword evidence="7" id="KW-0686">Riboflavin biosynthesis</keyword>
<dbReference type="OrthoDB" id="9788537at2"/>
<protein>
    <recommendedName>
        <fullName evidence="6 10">Riboflavin synthase</fullName>
        <ecNumber evidence="5 10">2.5.1.9</ecNumber>
    </recommendedName>
</protein>
<dbReference type="NCBIfam" id="TIGR00187">
    <property type="entry name" value="ribE"/>
    <property type="match status" value="1"/>
</dbReference>
<dbReference type="EC" id="2.5.1.9" evidence="5 10"/>
<dbReference type="RefSeq" id="WP_090285060.1">
    <property type="nucleotide sequence ID" value="NZ_FMWO01000041.1"/>
</dbReference>
<dbReference type="AlphaFoldDB" id="A0A1G5SDK9"/>
<dbReference type="GO" id="GO:0004746">
    <property type="term" value="F:riboflavin synthase activity"/>
    <property type="evidence" value="ECO:0007669"/>
    <property type="project" value="UniProtKB-UniRule"/>
</dbReference>
<dbReference type="InterPro" id="IPR017938">
    <property type="entry name" value="Riboflavin_synthase-like_b-brl"/>
</dbReference>
<comment type="subunit">
    <text evidence="4">Homotrimer.</text>
</comment>
<sequence length="197" mass="21647">MFTGIVKTVGKIEHVDYREDILQMRIHPGEIDWREVALGDSIAVNGVCLTVMAIDDNRLSFEISGETLACTNGLDKVGNRVNLEQALRLSDRLDGHLVSGHVDGVGVVKEISQHEDRCQLVIQAPDALLKYIAAKGSITVDGVSLTINRAEGNVFEVNLVPYTLQHTNFAFLKPGEKVNLETDMIARYVARLLNHAG</sequence>
<evidence type="ECO:0000256" key="9">
    <source>
        <dbReference type="ARBA" id="ARBA00022737"/>
    </source>
</evidence>
<evidence type="ECO:0000256" key="3">
    <source>
        <dbReference type="ARBA" id="ARBA00004887"/>
    </source>
</evidence>
<dbReference type="FunFam" id="2.40.30.20:FF:000003">
    <property type="entry name" value="Riboflavin synthase, alpha subunit"/>
    <property type="match status" value="1"/>
</dbReference>
<evidence type="ECO:0000313" key="13">
    <source>
        <dbReference type="EMBL" id="SCZ85077.1"/>
    </source>
</evidence>
<evidence type="ECO:0000256" key="7">
    <source>
        <dbReference type="ARBA" id="ARBA00022619"/>
    </source>
</evidence>
<dbReference type="STRING" id="51642.NSMM_340013"/>
<evidence type="ECO:0000256" key="11">
    <source>
        <dbReference type="PROSITE-ProRule" id="PRU00524"/>
    </source>
</evidence>
<feature type="domain" description="Lumazine-binding" evidence="12">
    <location>
        <begin position="97"/>
        <end position="193"/>
    </location>
</feature>
<reference evidence="13 14" key="1">
    <citation type="submission" date="2016-10" db="EMBL/GenBank/DDBJ databases">
        <authorList>
            <person name="de Groot N.N."/>
        </authorList>
    </citation>
    <scope>NUCLEOTIDE SEQUENCE [LARGE SCALE GENOMIC DNA]</scope>
    <source>
        <strain evidence="13">1</strain>
    </source>
</reference>
<dbReference type="NCBIfam" id="NF006767">
    <property type="entry name" value="PRK09289.1"/>
    <property type="match status" value="1"/>
</dbReference>
<dbReference type="NCBIfam" id="NF009566">
    <property type="entry name" value="PRK13020.1"/>
    <property type="match status" value="1"/>
</dbReference>
<name>A0A1G5SDK9_9PROT</name>
<evidence type="ECO:0000256" key="8">
    <source>
        <dbReference type="ARBA" id="ARBA00022679"/>
    </source>
</evidence>
<evidence type="ECO:0000256" key="6">
    <source>
        <dbReference type="ARBA" id="ARBA00013950"/>
    </source>
</evidence>
<dbReference type="PANTHER" id="PTHR21098">
    <property type="entry name" value="RIBOFLAVIN SYNTHASE ALPHA CHAIN"/>
    <property type="match status" value="1"/>
</dbReference>
<proteinExistence type="predicted"/>
<keyword evidence="9" id="KW-0677">Repeat</keyword>